<feature type="transmembrane region" description="Helical" evidence="5">
    <location>
        <begin position="53"/>
        <end position="73"/>
    </location>
</feature>
<evidence type="ECO:0000256" key="2">
    <source>
        <dbReference type="ARBA" id="ARBA00022692"/>
    </source>
</evidence>
<dbReference type="PANTHER" id="PTHR46346:SF1">
    <property type="entry name" value="PHOSPHATIDYLINOSITOL N-ACETYLGLUCOSAMINYLTRANSFERASE SUBUNIT P"/>
    <property type="match status" value="1"/>
</dbReference>
<evidence type="ECO:0000313" key="7">
    <source>
        <dbReference type="EMBL" id="CAE0489885.1"/>
    </source>
</evidence>
<dbReference type="AlphaFoldDB" id="A0A6S8I429"/>
<reference evidence="8" key="1">
    <citation type="submission" date="2021-01" db="EMBL/GenBank/DDBJ databases">
        <authorList>
            <person name="Corre E."/>
            <person name="Pelletier E."/>
            <person name="Niang G."/>
            <person name="Scheremetjew M."/>
            <person name="Finn R."/>
            <person name="Kale V."/>
            <person name="Holt S."/>
            <person name="Cochrane G."/>
            <person name="Meng A."/>
            <person name="Brown T."/>
            <person name="Cohen L."/>
        </authorList>
    </citation>
    <scope>NUCLEOTIDE SEQUENCE</scope>
    <source>
        <strain evidence="8">CCMP1320</strain>
    </source>
</reference>
<dbReference type="EMBL" id="HBIP01009014">
    <property type="protein sequence ID" value="CAE0489887.1"/>
    <property type="molecule type" value="Transcribed_RNA"/>
</dbReference>
<dbReference type="InterPro" id="IPR052263">
    <property type="entry name" value="GPI_Anchor_Biosynth"/>
</dbReference>
<dbReference type="GO" id="GO:0006506">
    <property type="term" value="P:GPI anchor biosynthetic process"/>
    <property type="evidence" value="ECO:0007669"/>
    <property type="project" value="TreeGrafter"/>
</dbReference>
<dbReference type="Pfam" id="PF08510">
    <property type="entry name" value="PIG-P"/>
    <property type="match status" value="1"/>
</dbReference>
<protein>
    <recommendedName>
        <fullName evidence="6">PIG-P domain-containing protein</fullName>
    </recommendedName>
</protein>
<dbReference type="EMBL" id="HBIP01009011">
    <property type="protein sequence ID" value="CAE0489885.1"/>
    <property type="molecule type" value="Transcribed_RNA"/>
</dbReference>
<evidence type="ECO:0000256" key="3">
    <source>
        <dbReference type="ARBA" id="ARBA00022989"/>
    </source>
</evidence>
<sequence>MEPHRDGSARVIEAFGFAGWAASYVAFACYTAWAFLPESCLHAAGITYYPSRTWAVVIPTWILVLIVFCFWLYEGLNQADVAPFASLHTVKDLRSKAFQDLGLPGVTVGHSGSGVLPLVHIEPTVVSKVLYGGMSVEEALASEPSLPAGNNGLGHKQRGQQ</sequence>
<dbReference type="InterPro" id="IPR013717">
    <property type="entry name" value="PIG-P"/>
</dbReference>
<evidence type="ECO:0000259" key="6">
    <source>
        <dbReference type="Pfam" id="PF08510"/>
    </source>
</evidence>
<proteinExistence type="predicted"/>
<evidence type="ECO:0000313" key="8">
    <source>
        <dbReference type="EMBL" id="CAE0489887.1"/>
    </source>
</evidence>
<comment type="subcellular location">
    <subcellularLocation>
        <location evidence="1">Membrane</location>
        <topology evidence="1">Multi-pass membrane protein</topology>
    </subcellularLocation>
</comment>
<dbReference type="GO" id="GO:0016020">
    <property type="term" value="C:membrane"/>
    <property type="evidence" value="ECO:0007669"/>
    <property type="project" value="UniProtKB-SubCell"/>
</dbReference>
<keyword evidence="3 5" id="KW-1133">Transmembrane helix</keyword>
<dbReference type="PANTHER" id="PTHR46346">
    <property type="entry name" value="PHOSPHATIDYLINOSITOL N-ACETYLGLUCOSAMINYLTRANSFERASE SUBUNIT P"/>
    <property type="match status" value="1"/>
</dbReference>
<gene>
    <name evidence="7" type="ORF">DTER00134_LOCUS4956</name>
    <name evidence="8" type="ORF">DTER00134_LOCUS4958</name>
</gene>
<dbReference type="PROSITE" id="PS51257">
    <property type="entry name" value="PROKAR_LIPOPROTEIN"/>
    <property type="match status" value="1"/>
</dbReference>
<organism evidence="8">
    <name type="scientific">Dunaliella tertiolecta</name>
    <name type="common">Green alga</name>
    <dbReference type="NCBI Taxonomy" id="3047"/>
    <lineage>
        <taxon>Eukaryota</taxon>
        <taxon>Viridiplantae</taxon>
        <taxon>Chlorophyta</taxon>
        <taxon>core chlorophytes</taxon>
        <taxon>Chlorophyceae</taxon>
        <taxon>CS clade</taxon>
        <taxon>Chlamydomonadales</taxon>
        <taxon>Dunaliellaceae</taxon>
        <taxon>Dunaliella</taxon>
    </lineage>
</organism>
<keyword evidence="4 5" id="KW-0472">Membrane</keyword>
<evidence type="ECO:0000256" key="5">
    <source>
        <dbReference type="SAM" id="Phobius"/>
    </source>
</evidence>
<name>A0A6S8I429_DUNTE</name>
<dbReference type="GO" id="GO:0005783">
    <property type="term" value="C:endoplasmic reticulum"/>
    <property type="evidence" value="ECO:0007669"/>
    <property type="project" value="TreeGrafter"/>
</dbReference>
<evidence type="ECO:0000256" key="1">
    <source>
        <dbReference type="ARBA" id="ARBA00004141"/>
    </source>
</evidence>
<accession>A0A6S8I429</accession>
<feature type="domain" description="PIG-P" evidence="6">
    <location>
        <begin position="13"/>
        <end position="131"/>
    </location>
</feature>
<evidence type="ECO:0000256" key="4">
    <source>
        <dbReference type="ARBA" id="ARBA00023136"/>
    </source>
</evidence>
<feature type="transmembrane region" description="Helical" evidence="5">
    <location>
        <begin position="12"/>
        <end position="33"/>
    </location>
</feature>
<keyword evidence="2 5" id="KW-0812">Transmembrane</keyword>